<keyword evidence="1" id="KW-0732">Signal</keyword>
<evidence type="ECO:0000313" key="3">
    <source>
        <dbReference type="EMBL" id="QQO74680.1"/>
    </source>
</evidence>
<feature type="chain" id="PRO_5031438202" evidence="1">
    <location>
        <begin position="25"/>
        <end position="64"/>
    </location>
</feature>
<dbReference type="EMBL" id="MT371162">
    <property type="protein sequence ID" value="QQO74680.1"/>
    <property type="molecule type" value="mRNA"/>
</dbReference>
<feature type="signal peptide" evidence="1">
    <location>
        <begin position="1"/>
        <end position="24"/>
    </location>
</feature>
<name>A0A7T8DV80_LENCU</name>
<reference evidence="3" key="1">
    <citation type="journal article" date="2020" name="Mol. Cell">
        <title>Proteome analysis reveals a significant host-specific response in Rhizobium leguminosarum bv viciae endosymbiotic cells.</title>
        <authorList>
            <person name="Duran D."/>
            <person name="Albareda M."/>
            <person name="Marina A."/>
            <person name="Garcia C."/>
            <person name="Ruiz-Argueso T."/>
            <person name="Palacios J."/>
        </authorList>
    </citation>
    <scope>NUCLEOTIDE SEQUENCE</scope>
    <source>
        <tissue evidence="3">Root nodules</tissue>
    </source>
</reference>
<dbReference type="AlphaFoldDB" id="A0A7T8DV80"/>
<proteinExistence type="evidence at transcript level"/>
<accession>A0A7T8DV80</accession>
<sequence length="64" mass="7649">MTKILKFIFVLITFLFKSIILTNGETEFICFNDIDCRRKYCRPPLIGMCLKHLCRCVLDKAFKW</sequence>
<protein>
    <submittedName>
        <fullName evidence="3">Nodule-specific cysteine-rich peptide L12</fullName>
    </submittedName>
</protein>
<feature type="domain" description="Late nodulin" evidence="2">
    <location>
        <begin position="1"/>
        <end position="55"/>
    </location>
</feature>
<organism evidence="3">
    <name type="scientific">Lens culinaris</name>
    <name type="common">Lentil</name>
    <name type="synonym">Cicer lens</name>
    <dbReference type="NCBI Taxonomy" id="3864"/>
    <lineage>
        <taxon>Eukaryota</taxon>
        <taxon>Viridiplantae</taxon>
        <taxon>Streptophyta</taxon>
        <taxon>Embryophyta</taxon>
        <taxon>Tracheophyta</taxon>
        <taxon>Spermatophyta</taxon>
        <taxon>Magnoliopsida</taxon>
        <taxon>eudicotyledons</taxon>
        <taxon>Gunneridae</taxon>
        <taxon>Pentapetalae</taxon>
        <taxon>rosids</taxon>
        <taxon>fabids</taxon>
        <taxon>Fabales</taxon>
        <taxon>Fabaceae</taxon>
        <taxon>Papilionoideae</taxon>
        <taxon>50 kb inversion clade</taxon>
        <taxon>NPAAA clade</taxon>
        <taxon>Hologalegina</taxon>
        <taxon>IRL clade</taxon>
        <taxon>Fabeae</taxon>
        <taxon>Lens</taxon>
    </lineage>
</organism>
<dbReference type="Pfam" id="PF07127">
    <property type="entry name" value="Nodulin_late"/>
    <property type="match status" value="1"/>
</dbReference>
<dbReference type="GO" id="GO:0046872">
    <property type="term" value="F:metal ion binding"/>
    <property type="evidence" value="ECO:0007669"/>
    <property type="project" value="InterPro"/>
</dbReference>
<evidence type="ECO:0000256" key="1">
    <source>
        <dbReference type="SAM" id="SignalP"/>
    </source>
</evidence>
<evidence type="ECO:0000259" key="2">
    <source>
        <dbReference type="Pfam" id="PF07127"/>
    </source>
</evidence>
<dbReference type="InterPro" id="IPR009810">
    <property type="entry name" value="Nodulin_late_dom"/>
</dbReference>